<protein>
    <submittedName>
        <fullName evidence="2">Uncharacterized protein</fullName>
    </submittedName>
</protein>
<name>A0A0A8US71_LEGHA</name>
<evidence type="ECO:0000256" key="1">
    <source>
        <dbReference type="SAM" id="MobiDB-lite"/>
    </source>
</evidence>
<dbReference type="RefSeq" id="WP_045105768.1">
    <property type="nucleotide sequence ID" value="NZ_LN681225.1"/>
</dbReference>
<sequence>MKNHTLKALIDELAVIVKSIDEDPDSPNKGVAHSLQERLSGRLKEVGSPPFPDTQTPEEEAETDIFVLTALKEAYSQTKGVGAHSLFRHVKIEKLGIDPGSNLKAGIAKLTQKYFGDEKEKIRNTTKFLNNLLQEKQQEEGWILPNRRK</sequence>
<dbReference type="KEGG" id="lha:LHA_1334"/>
<dbReference type="AlphaFoldDB" id="A0A0A8US71"/>
<gene>
    <name evidence="2" type="ORF">LHA_1334</name>
</gene>
<dbReference type="OrthoDB" id="9906544at2"/>
<keyword evidence="3" id="KW-1185">Reference proteome</keyword>
<accession>A0A0A8US71</accession>
<proteinExistence type="predicted"/>
<evidence type="ECO:0000313" key="3">
    <source>
        <dbReference type="Proteomes" id="UP000032803"/>
    </source>
</evidence>
<dbReference type="Proteomes" id="UP000032803">
    <property type="component" value="Chromosome I"/>
</dbReference>
<dbReference type="PATRIC" id="fig|449.7.peg.501"/>
<reference evidence="3" key="1">
    <citation type="submission" date="2014-09" db="EMBL/GenBank/DDBJ databases">
        <authorList>
            <person name="Gomez-Valero L."/>
        </authorList>
    </citation>
    <scope>NUCLEOTIDE SEQUENCE [LARGE SCALE GENOMIC DNA]</scope>
    <source>
        <strain evidence="3">ATCC35250</strain>
    </source>
</reference>
<dbReference type="HOGENOM" id="CLU_1747350_0_0_6"/>
<dbReference type="EMBL" id="LN681225">
    <property type="protein sequence ID" value="CEK10381.1"/>
    <property type="molecule type" value="Genomic_DNA"/>
</dbReference>
<feature type="compositionally biased region" description="Basic and acidic residues" evidence="1">
    <location>
        <begin position="35"/>
        <end position="45"/>
    </location>
</feature>
<organism evidence="2 3">
    <name type="scientific">Legionella hackeliae</name>
    <dbReference type="NCBI Taxonomy" id="449"/>
    <lineage>
        <taxon>Bacteria</taxon>
        <taxon>Pseudomonadati</taxon>
        <taxon>Pseudomonadota</taxon>
        <taxon>Gammaproteobacteria</taxon>
        <taxon>Legionellales</taxon>
        <taxon>Legionellaceae</taxon>
        <taxon>Legionella</taxon>
    </lineage>
</organism>
<feature type="region of interest" description="Disordered" evidence="1">
    <location>
        <begin position="21"/>
        <end position="60"/>
    </location>
</feature>
<evidence type="ECO:0000313" key="2">
    <source>
        <dbReference type="EMBL" id="CEK10381.1"/>
    </source>
</evidence>